<evidence type="ECO:0000313" key="2">
    <source>
        <dbReference type="EMBL" id="NHK28653.1"/>
    </source>
</evidence>
<reference evidence="1" key="1">
    <citation type="journal article" date="2014" name="Int. J. Syst. Evol. Microbiol.">
        <title>Complete genome sequence of Corynebacterium casei LMG S-19264T (=DSM 44701T), isolated from a smear-ripened cheese.</title>
        <authorList>
            <consortium name="US DOE Joint Genome Institute (JGI-PGF)"/>
            <person name="Walter F."/>
            <person name="Albersmeier A."/>
            <person name="Kalinowski J."/>
            <person name="Ruckert C."/>
        </authorList>
    </citation>
    <scope>NUCLEOTIDE SEQUENCE</scope>
    <source>
        <strain evidence="1">CGMCC 1.14984</strain>
    </source>
</reference>
<reference evidence="1" key="3">
    <citation type="submission" date="2020-09" db="EMBL/GenBank/DDBJ databases">
        <authorList>
            <person name="Sun Q."/>
            <person name="Zhou Y."/>
        </authorList>
    </citation>
    <scope>NUCLEOTIDE SEQUENCE</scope>
    <source>
        <strain evidence="1">CGMCC 1.14984</strain>
    </source>
</reference>
<evidence type="ECO:0000313" key="3">
    <source>
        <dbReference type="Proteomes" id="UP000621856"/>
    </source>
</evidence>
<gene>
    <name evidence="2" type="ORF">FF098_012105</name>
    <name evidence="1" type="ORF">GCM10011355_24320</name>
</gene>
<keyword evidence="4" id="KW-1185">Reference proteome</keyword>
<dbReference type="PROSITE" id="PS51257">
    <property type="entry name" value="PROKAR_LIPOPROTEIN"/>
    <property type="match status" value="1"/>
</dbReference>
<dbReference type="EMBL" id="VCJR02000002">
    <property type="protein sequence ID" value="NHK28653.1"/>
    <property type="molecule type" value="Genomic_DNA"/>
</dbReference>
<organism evidence="1 3">
    <name type="scientific">Aquisalinus luteolus</name>
    <dbReference type="NCBI Taxonomy" id="1566827"/>
    <lineage>
        <taxon>Bacteria</taxon>
        <taxon>Pseudomonadati</taxon>
        <taxon>Pseudomonadota</taxon>
        <taxon>Alphaproteobacteria</taxon>
        <taxon>Parvularculales</taxon>
        <taxon>Parvularculaceae</taxon>
        <taxon>Aquisalinus</taxon>
    </lineage>
</organism>
<dbReference type="Proteomes" id="UP000621856">
    <property type="component" value="Unassembled WGS sequence"/>
</dbReference>
<evidence type="ECO:0000313" key="4">
    <source>
        <dbReference type="Proteomes" id="UP000818603"/>
    </source>
</evidence>
<evidence type="ECO:0000313" key="1">
    <source>
        <dbReference type="EMBL" id="GGH99119.1"/>
    </source>
</evidence>
<protein>
    <submittedName>
        <fullName evidence="1">Uncharacterized protein</fullName>
    </submittedName>
</protein>
<reference evidence="2 4" key="2">
    <citation type="submission" date="2020-02" db="EMBL/GenBank/DDBJ databases">
        <title>Genome sequence of Parvularcula flava strain NH6-79.</title>
        <authorList>
            <person name="Abdul Karim M.H."/>
            <person name="Lam M.Q."/>
            <person name="Chen S.J."/>
            <person name="Yahya A."/>
            <person name="Shahir S."/>
            <person name="Shamsir M.S."/>
            <person name="Chong C.S."/>
        </authorList>
    </citation>
    <scope>NUCLEOTIDE SEQUENCE [LARGE SCALE GENOMIC DNA]</scope>
    <source>
        <strain evidence="2 4">NH6-79</strain>
    </source>
</reference>
<sequence>MNKIVPGIAAAMAVLTGCNTDLQRRQEFIPQAELQMVDADTMRVTYRLARPAPGLAFRRVTDGQRAERWVPLDDGFVLNHGGERDYVQRRDGELFTEIAFDIPATFIRLPQDYSPFMPYKDGGLLIHSGRFQACVRSCGIVEEGTVFPMQLIPGEGQHIILDGEVLTGPVSWDDKDDGTMVYLGAAEPIETDYVVAVVDQALPDDLSSALDELFPELMVFYTGKLGALEDQPMLFAALDRHTEPDGNPSSNSYSNQGGVLPGQVFMHMSGDGWLETAEVRGPQIVGFVSWFFAHEAGHLYQRGAGREFDLKVAWIHEGGADAFAALAMEELDAAPAEYIAQRKQQAIDNCLLGLADGDLRTAQDRGAFNLYYECGMVMQLAADRAIKARSGGAQDLFTLWGVYLTRVKDGAPWAEETFLPLIGEMAGAETQAFAARILDGDSSLTAQEMQAAVGL</sequence>
<dbReference type="AlphaFoldDB" id="A0A8J3A2Y8"/>
<dbReference type="RefSeq" id="WP_155140838.1">
    <property type="nucleotide sequence ID" value="NZ_BMGZ01000002.1"/>
</dbReference>
<name>A0A8J3A2Y8_9PROT</name>
<comment type="caution">
    <text evidence="1">The sequence shown here is derived from an EMBL/GenBank/DDBJ whole genome shotgun (WGS) entry which is preliminary data.</text>
</comment>
<accession>A0A8J3A2Y8</accession>
<proteinExistence type="predicted"/>
<dbReference type="Proteomes" id="UP000818603">
    <property type="component" value="Unassembled WGS sequence"/>
</dbReference>
<dbReference type="EMBL" id="BMGZ01000002">
    <property type="protein sequence ID" value="GGH99119.1"/>
    <property type="molecule type" value="Genomic_DNA"/>
</dbReference>